<evidence type="ECO:0000313" key="2">
    <source>
        <dbReference type="Proteomes" id="UP000593818"/>
    </source>
</evidence>
<dbReference type="Proteomes" id="UP000593818">
    <property type="component" value="Chromosome"/>
</dbReference>
<keyword evidence="2" id="KW-1185">Reference proteome</keyword>
<sequence length="218" mass="24313">MLTLPPALRHPDDDAAVDLLHQYYGKDDRGHTRTGVQWDTWDSTGTRLGDVDVFTADDLVAVTLLSVRASGRAARMLLVERREEFGALLAAVGPDRDLADEEDEMTPTSPVWQLEEALRTVPSVGRTTASKLIARKRPRLYPIYDTVVADVLRTERAYLEPTRSALRADGRRLHTRLLAIRDTAGLESTISAVRVLDMIAWMHGKNRRAHPPGSAEPR</sequence>
<dbReference type="EMBL" id="CP063450">
    <property type="protein sequence ID" value="QOW00163.1"/>
    <property type="molecule type" value="Genomic_DNA"/>
</dbReference>
<protein>
    <submittedName>
        <fullName evidence="1">Uncharacterized protein</fullName>
    </submittedName>
</protein>
<dbReference type="AlphaFoldDB" id="A0A7M2XRZ4"/>
<evidence type="ECO:0000313" key="1">
    <source>
        <dbReference type="EMBL" id="QOW00163.1"/>
    </source>
</evidence>
<accession>A0A7M2XRZ4</accession>
<reference evidence="1 2" key="1">
    <citation type="submission" date="2020-10" db="EMBL/GenBank/DDBJ databases">
        <title>Whole genome sequence of oil-degrading bacteria Rhodococcus pyridinivorans strain 5Ap.</title>
        <authorList>
            <person name="Akhremchuk A.E."/>
            <person name="Valentovich L.N."/>
            <person name="Charniauskaya M.I."/>
            <person name="Bukliarevich H.A."/>
            <person name="Titok M.A."/>
        </authorList>
    </citation>
    <scope>NUCLEOTIDE SEQUENCE [LARGE SCALE GENOMIC DNA]</scope>
    <source>
        <strain evidence="1 2">5Ap</strain>
    </source>
</reference>
<name>A0A7M2XRZ4_9NOCA</name>
<organism evidence="1 2">
    <name type="scientific">Rhodococcus pyridinivorans</name>
    <dbReference type="NCBI Taxonomy" id="103816"/>
    <lineage>
        <taxon>Bacteria</taxon>
        <taxon>Bacillati</taxon>
        <taxon>Actinomycetota</taxon>
        <taxon>Actinomycetes</taxon>
        <taxon>Mycobacteriales</taxon>
        <taxon>Nocardiaceae</taxon>
        <taxon>Rhodococcus</taxon>
    </lineage>
</organism>
<dbReference type="InterPro" id="IPR046275">
    <property type="entry name" value="DUF6308"/>
</dbReference>
<gene>
    <name evidence="1" type="ORF">INP59_07385</name>
</gene>
<dbReference type="RefSeq" id="WP_193903460.1">
    <property type="nucleotide sequence ID" value="NZ_CP063450.1"/>
</dbReference>
<proteinExistence type="predicted"/>
<dbReference type="Pfam" id="PF19827">
    <property type="entry name" value="DUF6308"/>
    <property type="match status" value="1"/>
</dbReference>